<dbReference type="InterPro" id="IPR022278">
    <property type="entry name" value="Pser_aminoTfrase"/>
</dbReference>
<dbReference type="InterPro" id="IPR015422">
    <property type="entry name" value="PyrdxlP-dep_Trfase_small"/>
</dbReference>
<name>A0A368BV01_9GAMM</name>
<keyword evidence="12" id="KW-0963">Cytoplasm</keyword>
<accession>A0A368BV01</accession>
<feature type="binding site" evidence="12">
    <location>
        <position position="192"/>
    </location>
    <ligand>
        <name>pyridoxal 5'-phosphate</name>
        <dbReference type="ChEBI" id="CHEBI:597326"/>
    </ligand>
</feature>
<dbReference type="FunFam" id="3.40.640.10:FF:000010">
    <property type="entry name" value="Phosphoserine aminotransferase"/>
    <property type="match status" value="1"/>
</dbReference>
<keyword evidence="5 12" id="KW-0028">Amino-acid biosynthesis</keyword>
<dbReference type="EMBL" id="QOPE01000015">
    <property type="protein sequence ID" value="RCL41113.1"/>
    <property type="molecule type" value="Genomic_DNA"/>
</dbReference>
<feature type="binding site" evidence="12">
    <location>
        <begin position="234"/>
        <end position="235"/>
    </location>
    <ligand>
        <name>pyridoxal 5'-phosphate</name>
        <dbReference type="ChEBI" id="CHEBI:597326"/>
    </ligand>
</feature>
<dbReference type="Gene3D" id="3.90.1150.10">
    <property type="entry name" value="Aspartate Aminotransferase, domain 1"/>
    <property type="match status" value="1"/>
</dbReference>
<evidence type="ECO:0000256" key="8">
    <source>
        <dbReference type="ARBA" id="ARBA00023096"/>
    </source>
</evidence>
<keyword evidence="9 12" id="KW-0718">Serine biosynthesis</keyword>
<dbReference type="Gene3D" id="3.40.640.10">
    <property type="entry name" value="Type I PLP-dependent aspartate aminotransferase-like (Major domain)"/>
    <property type="match status" value="1"/>
</dbReference>
<dbReference type="GO" id="GO:0030170">
    <property type="term" value="F:pyridoxal phosphate binding"/>
    <property type="evidence" value="ECO:0007669"/>
    <property type="project" value="UniProtKB-UniRule"/>
</dbReference>
<dbReference type="PANTHER" id="PTHR43247">
    <property type="entry name" value="PHOSPHOSERINE AMINOTRANSFERASE"/>
    <property type="match status" value="1"/>
</dbReference>
<evidence type="ECO:0000256" key="5">
    <source>
        <dbReference type="ARBA" id="ARBA00022605"/>
    </source>
</evidence>
<dbReference type="InterPro" id="IPR000192">
    <property type="entry name" value="Aminotrans_V_dom"/>
</dbReference>
<evidence type="ECO:0000256" key="10">
    <source>
        <dbReference type="ARBA" id="ARBA00047630"/>
    </source>
</evidence>
<comment type="pathway">
    <text evidence="2 12">Amino-acid biosynthesis; L-serine biosynthesis; L-serine from 3-phospho-D-glycerate: step 2/3.</text>
</comment>
<sequence>MRKWNFSAGPATIPESVLKETQEELLEFKSTGMSVMEMSHRSKDYGEIANAARDDLIELLEVPDSHDVLFLQGGATLQFGLIPMNFAHLGIPEYLETGTWSTKAIKECSKVCDLNICASSEESNFTNVPELTDWKFRSSNGYFHYVANETIQGNAIHDVPSVENPIIADMSSVILAEPIDVSKFSMIYAGAQKNIGPAGLTIAIISKDLLLSCNKDLPNIMNYDKHAQSGSMLNTPPTFAWYMAGKVFKWLKSLGGLEALKERNYLKASTLYDYIDRSDFYSNPVAKNNRSIMNIPFILKSPDLDGTFLKEAESENLLNLKGHRSVGGMRASIYNAMPQEAIDDLIAFMEAFESKYG</sequence>
<evidence type="ECO:0000256" key="12">
    <source>
        <dbReference type="HAMAP-Rule" id="MF_00160"/>
    </source>
</evidence>
<keyword evidence="7 12" id="KW-0663">Pyridoxal phosphate</keyword>
<dbReference type="EC" id="2.6.1.52" evidence="12"/>
<proteinExistence type="inferred from homology"/>
<evidence type="ECO:0000313" key="15">
    <source>
        <dbReference type="Proteomes" id="UP000253307"/>
    </source>
</evidence>
<evidence type="ECO:0000256" key="2">
    <source>
        <dbReference type="ARBA" id="ARBA00005099"/>
    </source>
</evidence>
<feature type="modified residue" description="N6-(pyridoxal phosphate)lysine" evidence="12">
    <location>
        <position position="193"/>
    </location>
</feature>
<feature type="binding site" evidence="12">
    <location>
        <begin position="75"/>
        <end position="76"/>
    </location>
    <ligand>
        <name>pyridoxal 5'-phosphate</name>
        <dbReference type="ChEBI" id="CHEBI:597326"/>
    </ligand>
</feature>
<evidence type="ECO:0000256" key="9">
    <source>
        <dbReference type="ARBA" id="ARBA00023299"/>
    </source>
</evidence>
<keyword evidence="8 12" id="KW-0664">Pyridoxine biosynthesis</keyword>
<comment type="function">
    <text evidence="12">Catalyzes the reversible conversion of 3-phosphohydroxypyruvate to phosphoserine and of 3-hydroxy-2-oxo-4-phosphonooxybutanoate to phosphohydroxythreonine.</text>
</comment>
<feature type="binding site" evidence="12">
    <location>
        <position position="100"/>
    </location>
    <ligand>
        <name>pyridoxal 5'-phosphate</name>
        <dbReference type="ChEBI" id="CHEBI:597326"/>
    </ligand>
</feature>
<gene>
    <name evidence="12" type="primary">serC</name>
    <name evidence="14" type="ORF">DBW96_02445</name>
</gene>
<feature type="binding site" evidence="12">
    <location>
        <position position="169"/>
    </location>
    <ligand>
        <name>pyridoxal 5'-phosphate</name>
        <dbReference type="ChEBI" id="CHEBI:597326"/>
    </ligand>
</feature>
<comment type="catalytic activity">
    <reaction evidence="10 12">
        <text>4-(phosphooxy)-L-threonine + 2-oxoglutarate = (R)-3-hydroxy-2-oxo-4-phosphooxybutanoate + L-glutamate</text>
        <dbReference type="Rhea" id="RHEA:16573"/>
        <dbReference type="ChEBI" id="CHEBI:16810"/>
        <dbReference type="ChEBI" id="CHEBI:29985"/>
        <dbReference type="ChEBI" id="CHEBI:58452"/>
        <dbReference type="ChEBI" id="CHEBI:58538"/>
        <dbReference type="EC" id="2.6.1.52"/>
    </reaction>
</comment>
<feature type="binding site" evidence="12">
    <location>
        <position position="150"/>
    </location>
    <ligand>
        <name>pyridoxal 5'-phosphate</name>
        <dbReference type="ChEBI" id="CHEBI:597326"/>
    </ligand>
</feature>
<dbReference type="InterPro" id="IPR015424">
    <property type="entry name" value="PyrdxlP-dep_Trfase"/>
</dbReference>
<evidence type="ECO:0000256" key="6">
    <source>
        <dbReference type="ARBA" id="ARBA00022679"/>
    </source>
</evidence>
<evidence type="ECO:0000259" key="13">
    <source>
        <dbReference type="Pfam" id="PF00266"/>
    </source>
</evidence>
<comment type="subcellular location">
    <subcellularLocation>
        <location evidence="12">Cytoplasm</location>
    </subcellularLocation>
</comment>
<evidence type="ECO:0000313" key="14">
    <source>
        <dbReference type="EMBL" id="RCL41113.1"/>
    </source>
</evidence>
<dbReference type="NCBIfam" id="TIGR01364">
    <property type="entry name" value="serC_1"/>
    <property type="match status" value="1"/>
</dbReference>
<dbReference type="NCBIfam" id="NF003764">
    <property type="entry name" value="PRK05355.1"/>
    <property type="match status" value="1"/>
</dbReference>
<dbReference type="GO" id="GO:0005737">
    <property type="term" value="C:cytoplasm"/>
    <property type="evidence" value="ECO:0007669"/>
    <property type="project" value="UniProtKB-SubCell"/>
</dbReference>
<protein>
    <recommendedName>
        <fullName evidence="12">Phosphoserine aminotransferase</fullName>
        <ecNumber evidence="12">2.6.1.52</ecNumber>
    </recommendedName>
    <alternativeName>
        <fullName evidence="12">Phosphohydroxythreonine aminotransferase</fullName>
        <shortName evidence="12">PSAT</shortName>
    </alternativeName>
</protein>
<dbReference type="UniPathway" id="UPA00135">
    <property type="reaction ID" value="UER00197"/>
</dbReference>
<feature type="binding site" evidence="12">
    <location>
        <position position="41"/>
    </location>
    <ligand>
        <name>L-glutamate</name>
        <dbReference type="ChEBI" id="CHEBI:29985"/>
    </ligand>
</feature>
<keyword evidence="6 12" id="KW-0808">Transferase</keyword>
<comment type="pathway">
    <text evidence="1 12">Cofactor biosynthesis; pyridoxine 5'-phosphate biosynthesis; pyridoxine 5'-phosphate from D-erythrose 4-phosphate: step 3/5.</text>
</comment>
<comment type="caution">
    <text evidence="14">The sequence shown here is derived from an EMBL/GenBank/DDBJ whole genome shotgun (WGS) entry which is preliminary data.</text>
</comment>
<dbReference type="HAMAP" id="MF_00160">
    <property type="entry name" value="SerC_aminotrans_5"/>
    <property type="match status" value="1"/>
</dbReference>
<dbReference type="PIRSF" id="PIRSF000525">
    <property type="entry name" value="SerC"/>
    <property type="match status" value="1"/>
</dbReference>
<dbReference type="AlphaFoldDB" id="A0A368BV01"/>
<dbReference type="GO" id="GO:0004648">
    <property type="term" value="F:O-phospho-L-serine:2-oxoglutarate aminotransferase activity"/>
    <property type="evidence" value="ECO:0007669"/>
    <property type="project" value="UniProtKB-UniRule"/>
</dbReference>
<evidence type="ECO:0000256" key="4">
    <source>
        <dbReference type="ARBA" id="ARBA00022576"/>
    </source>
</evidence>
<dbReference type="GO" id="GO:0008615">
    <property type="term" value="P:pyridoxine biosynthetic process"/>
    <property type="evidence" value="ECO:0007669"/>
    <property type="project" value="UniProtKB-UniRule"/>
</dbReference>
<comment type="subunit">
    <text evidence="12">Homodimer.</text>
</comment>
<dbReference type="Pfam" id="PF00266">
    <property type="entry name" value="Aminotran_5"/>
    <property type="match status" value="1"/>
</dbReference>
<dbReference type="InterPro" id="IPR015421">
    <property type="entry name" value="PyrdxlP-dep_Trfase_major"/>
</dbReference>
<organism evidence="14 15">
    <name type="scientific">SAR86 cluster bacterium</name>
    <dbReference type="NCBI Taxonomy" id="2030880"/>
    <lineage>
        <taxon>Bacteria</taxon>
        <taxon>Pseudomonadati</taxon>
        <taxon>Pseudomonadota</taxon>
        <taxon>Gammaproteobacteria</taxon>
        <taxon>SAR86 cluster</taxon>
    </lineage>
</organism>
<feature type="domain" description="Aminotransferase class V" evidence="13">
    <location>
        <begin position="4"/>
        <end position="345"/>
    </location>
</feature>
<dbReference type="PANTHER" id="PTHR43247:SF1">
    <property type="entry name" value="PHOSPHOSERINE AMINOTRANSFERASE"/>
    <property type="match status" value="1"/>
</dbReference>
<comment type="similarity">
    <text evidence="3 12">Belongs to the class-V pyridoxal-phosphate-dependent aminotransferase family. SerC subfamily.</text>
</comment>
<dbReference type="UniPathway" id="UPA00244">
    <property type="reaction ID" value="UER00311"/>
</dbReference>
<keyword evidence="4 12" id="KW-0032">Aminotransferase</keyword>
<evidence type="ECO:0000256" key="7">
    <source>
        <dbReference type="ARBA" id="ARBA00022898"/>
    </source>
</evidence>
<dbReference type="SUPFAM" id="SSF53383">
    <property type="entry name" value="PLP-dependent transferases"/>
    <property type="match status" value="1"/>
</dbReference>
<comment type="caution">
    <text evidence="12">Lacks conserved residue(s) required for the propagation of feature annotation.</text>
</comment>
<dbReference type="Proteomes" id="UP000253307">
    <property type="component" value="Unassembled WGS sequence"/>
</dbReference>
<comment type="cofactor">
    <cofactor evidence="12">
        <name>pyridoxal 5'-phosphate</name>
        <dbReference type="ChEBI" id="CHEBI:597326"/>
    </cofactor>
    <text evidence="12">Binds 1 pyridoxal phosphate per subunit.</text>
</comment>
<evidence type="ECO:0000256" key="1">
    <source>
        <dbReference type="ARBA" id="ARBA00004915"/>
    </source>
</evidence>
<dbReference type="FunFam" id="3.90.1150.10:FF:000006">
    <property type="entry name" value="Phosphoserine aminotransferase"/>
    <property type="match status" value="1"/>
</dbReference>
<evidence type="ECO:0000256" key="3">
    <source>
        <dbReference type="ARBA" id="ARBA00006904"/>
    </source>
</evidence>
<comment type="catalytic activity">
    <reaction evidence="11 12">
        <text>O-phospho-L-serine + 2-oxoglutarate = 3-phosphooxypyruvate + L-glutamate</text>
        <dbReference type="Rhea" id="RHEA:14329"/>
        <dbReference type="ChEBI" id="CHEBI:16810"/>
        <dbReference type="ChEBI" id="CHEBI:18110"/>
        <dbReference type="ChEBI" id="CHEBI:29985"/>
        <dbReference type="ChEBI" id="CHEBI:57524"/>
        <dbReference type="EC" id="2.6.1.52"/>
    </reaction>
</comment>
<reference evidence="14 15" key="1">
    <citation type="journal article" date="2018" name="Microbiome">
        <title>Fine metagenomic profile of the Mediterranean stratified and mixed water columns revealed by assembly and recruitment.</title>
        <authorList>
            <person name="Haro-Moreno J.M."/>
            <person name="Lopez-Perez M."/>
            <person name="De La Torre J.R."/>
            <person name="Picazo A."/>
            <person name="Camacho A."/>
            <person name="Rodriguez-Valera F."/>
        </authorList>
    </citation>
    <scope>NUCLEOTIDE SEQUENCE [LARGE SCALE GENOMIC DNA]</scope>
    <source>
        <strain evidence="14">MED-G82</strain>
    </source>
</reference>
<evidence type="ECO:0000256" key="11">
    <source>
        <dbReference type="ARBA" id="ARBA00049007"/>
    </source>
</evidence>
<dbReference type="GO" id="GO:0006564">
    <property type="term" value="P:L-serine biosynthetic process"/>
    <property type="evidence" value="ECO:0007669"/>
    <property type="project" value="UniProtKB-UniRule"/>
</dbReference>